<dbReference type="InterPro" id="IPR026364">
    <property type="entry name" value="Ax21"/>
</dbReference>
<accession>A0A1G6W2S5</accession>
<protein>
    <submittedName>
        <fullName evidence="2">Sulfation-dependent quorum factor, Ax21 family</fullName>
    </submittedName>
</protein>
<name>A0A1G6W2S5_9GAMM</name>
<evidence type="ECO:0000313" key="3">
    <source>
        <dbReference type="Proteomes" id="UP000199603"/>
    </source>
</evidence>
<dbReference type="RefSeq" id="WP_091241661.1">
    <property type="nucleotide sequence ID" value="NZ_FNAG01000004.1"/>
</dbReference>
<dbReference type="NCBIfam" id="NF041455">
    <property type="entry name" value="DSF_Ax21"/>
    <property type="match status" value="1"/>
</dbReference>
<dbReference type="Proteomes" id="UP000199603">
    <property type="component" value="Unassembled WGS sequence"/>
</dbReference>
<feature type="signal peptide" evidence="1">
    <location>
        <begin position="1"/>
        <end position="20"/>
    </location>
</feature>
<keyword evidence="3" id="KW-1185">Reference proteome</keyword>
<reference evidence="2 3" key="1">
    <citation type="submission" date="2016-10" db="EMBL/GenBank/DDBJ databases">
        <authorList>
            <person name="de Groot N.N."/>
        </authorList>
    </citation>
    <scope>NUCLEOTIDE SEQUENCE [LARGE SCALE GENOMIC DNA]</scope>
    <source>
        <strain evidence="2 3">DSM 16957</strain>
    </source>
</reference>
<dbReference type="SUPFAM" id="SSF56935">
    <property type="entry name" value="Porins"/>
    <property type="match status" value="1"/>
</dbReference>
<organism evidence="2 3">
    <name type="scientific">Aquimonas voraii</name>
    <dbReference type="NCBI Taxonomy" id="265719"/>
    <lineage>
        <taxon>Bacteria</taxon>
        <taxon>Pseudomonadati</taxon>
        <taxon>Pseudomonadota</taxon>
        <taxon>Gammaproteobacteria</taxon>
        <taxon>Lysobacterales</taxon>
        <taxon>Lysobacteraceae</taxon>
        <taxon>Aquimonas</taxon>
    </lineage>
</organism>
<proteinExistence type="predicted"/>
<dbReference type="AlphaFoldDB" id="A0A1G6W2S5"/>
<dbReference type="OrthoDB" id="5974338at2"/>
<keyword evidence="1" id="KW-0732">Signal</keyword>
<gene>
    <name evidence="2" type="ORF">SAMN04488509_10459</name>
</gene>
<sequence>MKRSLVTLGLLALLPVAASASDLSYSYVEGGYTRVNGLGAKVDGAALNGSVALGSRFHAFGGYETLDIDLVESDVDSWTLGFGYNQELSQSTDLVARLGYRNFDFSGPFDLSFDGESYFTEVGVRSQLAPSFEGYLYAGYERPQGGGGDYYGRIGGQYNFNPSWGLVADVRFGDGAEQYFVGPRFTF</sequence>
<dbReference type="EMBL" id="FNAG01000004">
    <property type="protein sequence ID" value="SDD59345.1"/>
    <property type="molecule type" value="Genomic_DNA"/>
</dbReference>
<dbReference type="STRING" id="265719.SAMN04488509_10459"/>
<evidence type="ECO:0000256" key="1">
    <source>
        <dbReference type="SAM" id="SignalP"/>
    </source>
</evidence>
<evidence type="ECO:0000313" key="2">
    <source>
        <dbReference type="EMBL" id="SDD59345.1"/>
    </source>
</evidence>
<feature type="chain" id="PRO_5011528796" evidence="1">
    <location>
        <begin position="21"/>
        <end position="187"/>
    </location>
</feature>